<reference evidence="4 5" key="2">
    <citation type="submission" date="2020-03" db="EMBL/GenBank/DDBJ databases">
        <authorList>
            <person name="Ichikawa N."/>
            <person name="Kimura A."/>
            <person name="Kitahashi Y."/>
            <person name="Uohara A."/>
        </authorList>
    </citation>
    <scope>NUCLEOTIDE SEQUENCE [LARGE SCALE GENOMIC DNA]</scope>
    <source>
        <strain evidence="4 5">NBRC 108638</strain>
    </source>
</reference>
<dbReference type="Gene3D" id="3.40.47.10">
    <property type="match status" value="2"/>
</dbReference>
<feature type="domain" description="Beta-ketoacyl-[acyl-carrier-protein] synthase III C-terminal" evidence="3">
    <location>
        <begin position="218"/>
        <end position="307"/>
    </location>
</feature>
<dbReference type="PANTHER" id="PTHR34069">
    <property type="entry name" value="3-OXOACYL-[ACYL-CARRIER-PROTEIN] SYNTHASE 3"/>
    <property type="match status" value="1"/>
</dbReference>
<gene>
    <name evidence="4" type="ORF">Prum_015990</name>
</gene>
<comment type="caution">
    <text evidence="4">The sequence shown here is derived from an EMBL/GenBank/DDBJ whole genome shotgun (WGS) entry which is preliminary data.</text>
</comment>
<dbReference type="AlphaFoldDB" id="A0A6V8L1H4"/>
<evidence type="ECO:0000313" key="5">
    <source>
        <dbReference type="Proteomes" id="UP000482960"/>
    </source>
</evidence>
<evidence type="ECO:0000256" key="1">
    <source>
        <dbReference type="ARBA" id="ARBA00022679"/>
    </source>
</evidence>
<accession>A0A6V8L1H4</accession>
<evidence type="ECO:0000313" key="4">
    <source>
        <dbReference type="EMBL" id="GFJ87957.1"/>
    </source>
</evidence>
<dbReference type="RefSeq" id="WP_173075124.1">
    <property type="nucleotide sequence ID" value="NZ_BAABJB010000006.1"/>
</dbReference>
<reference evidence="4 5" key="1">
    <citation type="submission" date="2020-03" db="EMBL/GenBank/DDBJ databases">
        <title>Whole genome shotgun sequence of Phytohabitans rumicis NBRC 108638.</title>
        <authorList>
            <person name="Komaki H."/>
            <person name="Tamura T."/>
        </authorList>
    </citation>
    <scope>NUCLEOTIDE SEQUENCE [LARGE SCALE GENOMIC DNA]</scope>
    <source>
        <strain evidence="4 5">NBRC 108638</strain>
    </source>
</reference>
<dbReference type="GO" id="GO:0044550">
    <property type="term" value="P:secondary metabolite biosynthetic process"/>
    <property type="evidence" value="ECO:0007669"/>
    <property type="project" value="TreeGrafter"/>
</dbReference>
<proteinExistence type="predicted"/>
<dbReference type="InterPro" id="IPR016039">
    <property type="entry name" value="Thiolase-like"/>
</dbReference>
<dbReference type="GO" id="GO:0016746">
    <property type="term" value="F:acyltransferase activity"/>
    <property type="evidence" value="ECO:0007669"/>
    <property type="project" value="UniProtKB-KW"/>
</dbReference>
<sequence>MTALAAVATYLPDRRVPIEELADGLDLTPMQVRLFRRFHMLSDVCRDPDATPLDLLLAAVSNLDALRGQEHRVRYVLYARTFPVVVPYPLNPLHALCRLLGLDQAVAFTVTHHACATGLLAIDVAGRLLASDPDPDAYALVLAGEKAFTRDAQLVPETSIFGEGASACLIQHSGPRDRLLSYAANQRGEFDDELSDDTAKFQEEYHSSLADAILAAVDRAGLDLADLALILPHNVNLVAWQRLCRRIGYPVARVLLDNVPLTAHVFCADAFVNYTTAHARGLLHPGDRYLVAAAGAGRGATFSAMVFEH</sequence>
<dbReference type="Proteomes" id="UP000482960">
    <property type="component" value="Unassembled WGS sequence"/>
</dbReference>
<evidence type="ECO:0000259" key="3">
    <source>
        <dbReference type="Pfam" id="PF08541"/>
    </source>
</evidence>
<dbReference type="Pfam" id="PF08541">
    <property type="entry name" value="ACP_syn_III_C"/>
    <property type="match status" value="1"/>
</dbReference>
<organism evidence="4 5">
    <name type="scientific">Phytohabitans rumicis</name>
    <dbReference type="NCBI Taxonomy" id="1076125"/>
    <lineage>
        <taxon>Bacteria</taxon>
        <taxon>Bacillati</taxon>
        <taxon>Actinomycetota</taxon>
        <taxon>Actinomycetes</taxon>
        <taxon>Micromonosporales</taxon>
        <taxon>Micromonosporaceae</taxon>
    </lineage>
</organism>
<keyword evidence="1" id="KW-0808">Transferase</keyword>
<name>A0A6V8L1H4_9ACTN</name>
<keyword evidence="5" id="KW-1185">Reference proteome</keyword>
<dbReference type="EMBL" id="BLPG01000001">
    <property type="protein sequence ID" value="GFJ87957.1"/>
    <property type="molecule type" value="Genomic_DNA"/>
</dbReference>
<dbReference type="PANTHER" id="PTHR34069:SF2">
    <property type="entry name" value="BETA-KETOACYL-[ACYL-CARRIER-PROTEIN] SYNTHASE III"/>
    <property type="match status" value="1"/>
</dbReference>
<evidence type="ECO:0000256" key="2">
    <source>
        <dbReference type="ARBA" id="ARBA00023315"/>
    </source>
</evidence>
<dbReference type="SUPFAM" id="SSF53901">
    <property type="entry name" value="Thiolase-like"/>
    <property type="match status" value="1"/>
</dbReference>
<dbReference type="InterPro" id="IPR013747">
    <property type="entry name" value="ACP_syn_III_C"/>
</dbReference>
<protein>
    <submittedName>
        <fullName evidence="4">3-oxoacyl-ACP synthase</fullName>
    </submittedName>
</protein>
<keyword evidence="2" id="KW-0012">Acyltransferase</keyword>